<reference evidence="8 9" key="1">
    <citation type="submission" date="2016-11" db="EMBL/GenBank/DDBJ databases">
        <authorList>
            <person name="Jaros S."/>
            <person name="Januszkiewicz K."/>
            <person name="Wedrychowicz H."/>
        </authorList>
    </citation>
    <scope>NUCLEOTIDE SEQUENCE [LARGE SCALE GENOMIC DNA]</scope>
    <source>
        <strain evidence="8 9">DSM 44666</strain>
    </source>
</reference>
<dbReference type="SUPFAM" id="SSF47413">
    <property type="entry name" value="lambda repressor-like DNA-binding domains"/>
    <property type="match status" value="1"/>
</dbReference>
<evidence type="ECO:0000256" key="3">
    <source>
        <dbReference type="ARBA" id="ARBA00022737"/>
    </source>
</evidence>
<proteinExistence type="inferred from homology"/>
<evidence type="ECO:0000256" key="2">
    <source>
        <dbReference type="ARBA" id="ARBA00022490"/>
    </source>
</evidence>
<evidence type="ECO:0000313" key="8">
    <source>
        <dbReference type="EMBL" id="SHE66998.1"/>
    </source>
</evidence>
<evidence type="ECO:0000259" key="7">
    <source>
        <dbReference type="PROSITE" id="PS50943"/>
    </source>
</evidence>
<gene>
    <name evidence="8" type="ORF">SAMN05444392_102307</name>
</gene>
<accession>A0A1M4VDP7</accession>
<sequence length="443" mass="51031">MDLDRKALGEQLRQLRKSKNLIIKDIDSMGLSGASASKIENGHPSVGLKMIKKYCGILGFDFSKSPMLDNQTVEKDQDKPLKLKLTIIENLVRDNHPKLALEKLKELDLHPSHTLKATHHFLRAKIYLLKGNVNEAENYFQKAIQSIENHPEFALKSNIKANAFVELGSIEYKKNNFSNALKLAKRAEESFIEQGERKFLKHVILMNQAVYLELLNKNEQSQVILNKIKNEINEIEHLDVILNMYDVNAIILQKSGLYRKAIESIEKGLEIAIQNNKHGRAGELWKTLGIITKSMHKNALAIEYLETAKFLLSNHNKKHQLIVVDKELAEIYNKQKKWRKAKNLLQSSLANIDSKTHILRYIQARLTLGISTYHLKEYEEAYEHFEQALQLSKKHNLKSLEYKCTLELGKLLKETDQTMYNQNLNRLFSLALELEEEGGEINE</sequence>
<evidence type="ECO:0000256" key="6">
    <source>
        <dbReference type="PROSITE-ProRule" id="PRU00339"/>
    </source>
</evidence>
<feature type="repeat" description="TPR" evidence="6">
    <location>
        <begin position="362"/>
        <end position="395"/>
    </location>
</feature>
<dbReference type="InterPro" id="IPR010982">
    <property type="entry name" value="Lambda_DNA-bd_dom_sf"/>
</dbReference>
<dbReference type="PROSITE" id="PS50005">
    <property type="entry name" value="TPR"/>
    <property type="match status" value="2"/>
</dbReference>
<evidence type="ECO:0000256" key="4">
    <source>
        <dbReference type="ARBA" id="ARBA00022803"/>
    </source>
</evidence>
<dbReference type="Pfam" id="PF13181">
    <property type="entry name" value="TPR_8"/>
    <property type="match status" value="1"/>
</dbReference>
<dbReference type="Proteomes" id="UP000184476">
    <property type="component" value="Unassembled WGS sequence"/>
</dbReference>
<keyword evidence="2" id="KW-0963">Cytoplasm</keyword>
<dbReference type="EMBL" id="FQVL01000002">
    <property type="protein sequence ID" value="SHE66998.1"/>
    <property type="molecule type" value="Genomic_DNA"/>
</dbReference>
<dbReference type="RefSeq" id="WP_073153791.1">
    <property type="nucleotide sequence ID" value="NZ_FQVL01000002.1"/>
</dbReference>
<evidence type="ECO:0000256" key="1">
    <source>
        <dbReference type="ARBA" id="ARBA00004496"/>
    </source>
</evidence>
<keyword evidence="3" id="KW-0677">Repeat</keyword>
<dbReference type="GO" id="GO:0003677">
    <property type="term" value="F:DNA binding"/>
    <property type="evidence" value="ECO:0007669"/>
    <property type="project" value="InterPro"/>
</dbReference>
<dbReference type="PANTHER" id="PTHR46630">
    <property type="entry name" value="TETRATRICOPEPTIDE REPEAT PROTEIN 29"/>
    <property type="match status" value="1"/>
</dbReference>
<dbReference type="SUPFAM" id="SSF48452">
    <property type="entry name" value="TPR-like"/>
    <property type="match status" value="2"/>
</dbReference>
<dbReference type="SMART" id="SM00028">
    <property type="entry name" value="TPR"/>
    <property type="match status" value="6"/>
</dbReference>
<keyword evidence="9" id="KW-1185">Reference proteome</keyword>
<feature type="domain" description="HTH cro/C1-type" evidence="7">
    <location>
        <begin position="12"/>
        <end position="65"/>
    </location>
</feature>
<dbReference type="InterPro" id="IPR051476">
    <property type="entry name" value="Bac_ResReg_Asp_Phosphatase"/>
</dbReference>
<dbReference type="InterPro" id="IPR001387">
    <property type="entry name" value="Cro/C1-type_HTH"/>
</dbReference>
<evidence type="ECO:0000313" key="9">
    <source>
        <dbReference type="Proteomes" id="UP000184476"/>
    </source>
</evidence>
<name>A0A1M4VDP7_9BACL</name>
<evidence type="ECO:0000256" key="5">
    <source>
        <dbReference type="ARBA" id="ARBA00038253"/>
    </source>
</evidence>
<dbReference type="PANTHER" id="PTHR46630:SF1">
    <property type="entry name" value="TETRATRICOPEPTIDE REPEAT PROTEIN 29"/>
    <property type="match status" value="1"/>
</dbReference>
<comment type="similarity">
    <text evidence="5">Belongs to the Rap family.</text>
</comment>
<dbReference type="Pfam" id="PF13374">
    <property type="entry name" value="TPR_10"/>
    <property type="match status" value="1"/>
</dbReference>
<protein>
    <submittedName>
        <fullName evidence="8">Tetratricopeptide repeat-containing protein</fullName>
    </submittedName>
</protein>
<dbReference type="InterPro" id="IPR011990">
    <property type="entry name" value="TPR-like_helical_dom_sf"/>
</dbReference>
<dbReference type="Gene3D" id="1.10.260.40">
    <property type="entry name" value="lambda repressor-like DNA-binding domains"/>
    <property type="match status" value="1"/>
</dbReference>
<organism evidence="8 9">
    <name type="scientific">Seinonella peptonophila</name>
    <dbReference type="NCBI Taxonomy" id="112248"/>
    <lineage>
        <taxon>Bacteria</taxon>
        <taxon>Bacillati</taxon>
        <taxon>Bacillota</taxon>
        <taxon>Bacilli</taxon>
        <taxon>Bacillales</taxon>
        <taxon>Thermoactinomycetaceae</taxon>
        <taxon>Seinonella</taxon>
    </lineage>
</organism>
<dbReference type="Gene3D" id="1.25.40.10">
    <property type="entry name" value="Tetratricopeptide repeat domain"/>
    <property type="match status" value="3"/>
</dbReference>
<dbReference type="STRING" id="112248.SAMN05444392_102307"/>
<dbReference type="OrthoDB" id="2957368at2"/>
<dbReference type="GO" id="GO:0005737">
    <property type="term" value="C:cytoplasm"/>
    <property type="evidence" value="ECO:0007669"/>
    <property type="project" value="UniProtKB-SubCell"/>
</dbReference>
<dbReference type="CDD" id="cd00093">
    <property type="entry name" value="HTH_XRE"/>
    <property type="match status" value="1"/>
</dbReference>
<keyword evidence="4 6" id="KW-0802">TPR repeat</keyword>
<dbReference type="PROSITE" id="PS50293">
    <property type="entry name" value="TPR_REGION"/>
    <property type="match status" value="1"/>
</dbReference>
<feature type="repeat" description="TPR" evidence="6">
    <location>
        <begin position="117"/>
        <end position="150"/>
    </location>
</feature>
<dbReference type="AlphaFoldDB" id="A0A1M4VDP7"/>
<dbReference type="InterPro" id="IPR019734">
    <property type="entry name" value="TPR_rpt"/>
</dbReference>
<comment type="subcellular location">
    <subcellularLocation>
        <location evidence="1">Cytoplasm</location>
    </subcellularLocation>
</comment>
<dbReference type="PROSITE" id="PS50943">
    <property type="entry name" value="HTH_CROC1"/>
    <property type="match status" value="1"/>
</dbReference>